<evidence type="ECO:0000256" key="7">
    <source>
        <dbReference type="ARBA" id="ARBA00023040"/>
    </source>
</evidence>
<reference evidence="15" key="1">
    <citation type="submission" date="2025-08" db="UniProtKB">
        <authorList>
            <consortium name="RefSeq"/>
        </authorList>
    </citation>
    <scope>IDENTIFICATION</scope>
</reference>
<evidence type="ECO:0000256" key="8">
    <source>
        <dbReference type="ARBA" id="ARBA00023136"/>
    </source>
</evidence>
<evidence type="ECO:0000256" key="3">
    <source>
        <dbReference type="ARBA" id="ARBA00022480"/>
    </source>
</evidence>
<dbReference type="RefSeq" id="XP_030047924.1">
    <property type="nucleotide sequence ID" value="XM_030192064.1"/>
</dbReference>
<evidence type="ECO:0000256" key="10">
    <source>
        <dbReference type="ARBA" id="ARBA00023224"/>
    </source>
</evidence>
<dbReference type="AlphaFoldDB" id="A0A6P7XCN2"/>
<feature type="transmembrane region" description="Helical" evidence="13">
    <location>
        <begin position="290"/>
        <end position="312"/>
    </location>
</feature>
<organism evidence="14 15">
    <name type="scientific">Microcaecilia unicolor</name>
    <dbReference type="NCBI Taxonomy" id="1415580"/>
    <lineage>
        <taxon>Eukaryota</taxon>
        <taxon>Metazoa</taxon>
        <taxon>Chordata</taxon>
        <taxon>Craniata</taxon>
        <taxon>Vertebrata</taxon>
        <taxon>Euteleostomi</taxon>
        <taxon>Amphibia</taxon>
        <taxon>Gymnophiona</taxon>
        <taxon>Siphonopidae</taxon>
        <taxon>Microcaecilia</taxon>
    </lineage>
</organism>
<dbReference type="KEGG" id="muo:115462016"/>
<dbReference type="GO" id="GO:0004930">
    <property type="term" value="F:G protein-coupled receptor activity"/>
    <property type="evidence" value="ECO:0007669"/>
    <property type="project" value="UniProtKB-KW"/>
</dbReference>
<dbReference type="PANTHER" id="PTHR11394">
    <property type="entry name" value="TASTE RECEPTOR TYPE 2"/>
    <property type="match status" value="1"/>
</dbReference>
<sequence>MMLLPFEIAALIIIAALTVLGSAANSFIVVVNCIDWVKTRQLNSNDIILTSLGIVRFFFQWTVMLHRIILMIYPNLFTLAEFRNVIYIIWTCLDYANIWFAALLSIFYCVKIPNQRHPIFIFLKLKIPQIIPWLLLGSMLASLVNGIPVIWLVKNSHSNSTMNLSSNSMVTNCSLSWNLCEDHQSNSTKDTSPNIASKLDLLLDSYYTYGVPMLCIGYSLPFFIFCVALLLLIRSLWGHTWHRKGNNCNPSLEVYFTAIKIMVSFLFLYISNFICIILRISGLVNVKSPWFSVVSVVHVAYPSLHSVILILSNSKLRQVLKRKFLHAEVHSGGDIN</sequence>
<protein>
    <recommendedName>
        <fullName evidence="12">Taste receptor type 2</fullName>
    </recommendedName>
</protein>
<dbReference type="PANTHER" id="PTHR11394:SF47">
    <property type="entry name" value="TASTE RECEPTOR TYPE 2 MEMBER 40"/>
    <property type="match status" value="1"/>
</dbReference>
<evidence type="ECO:0000313" key="15">
    <source>
        <dbReference type="RefSeq" id="XP_030047924.1"/>
    </source>
</evidence>
<keyword evidence="10 12" id="KW-0807">Transducer</keyword>
<evidence type="ECO:0000256" key="11">
    <source>
        <dbReference type="RuleBase" id="RU004423"/>
    </source>
</evidence>
<keyword evidence="6 13" id="KW-1133">Transmembrane helix</keyword>
<evidence type="ECO:0000256" key="1">
    <source>
        <dbReference type="ARBA" id="ARBA00004141"/>
    </source>
</evidence>
<feature type="transmembrane region" description="Helical" evidence="13">
    <location>
        <begin position="85"/>
        <end position="110"/>
    </location>
</feature>
<proteinExistence type="inferred from homology"/>
<dbReference type="CDD" id="cd13950">
    <property type="entry name" value="7tm_TAS2R"/>
    <property type="match status" value="1"/>
</dbReference>
<evidence type="ECO:0000313" key="14">
    <source>
        <dbReference type="Proteomes" id="UP000515156"/>
    </source>
</evidence>
<feature type="transmembrane region" description="Helical" evidence="13">
    <location>
        <begin position="254"/>
        <end position="284"/>
    </location>
</feature>
<keyword evidence="9 12" id="KW-0675">Receptor</keyword>
<evidence type="ECO:0000256" key="6">
    <source>
        <dbReference type="ARBA" id="ARBA00022989"/>
    </source>
</evidence>
<keyword evidence="14" id="KW-1185">Reference proteome</keyword>
<keyword evidence="4 12" id="KW-0716">Sensory transduction</keyword>
<dbReference type="InParanoid" id="A0A6P7XCN2"/>
<dbReference type="OrthoDB" id="8876749at2759"/>
<dbReference type="GO" id="GO:0033038">
    <property type="term" value="F:bitter taste receptor activity"/>
    <property type="evidence" value="ECO:0007669"/>
    <property type="project" value="InterPro"/>
</dbReference>
<dbReference type="SUPFAM" id="SSF81321">
    <property type="entry name" value="Family A G protein-coupled receptor-like"/>
    <property type="match status" value="1"/>
</dbReference>
<feature type="transmembrane region" description="Helical" evidence="13">
    <location>
        <begin position="46"/>
        <end position="73"/>
    </location>
</feature>
<gene>
    <name evidence="15" type="primary">LOC115462016</name>
</gene>
<dbReference type="GO" id="GO:0016020">
    <property type="term" value="C:membrane"/>
    <property type="evidence" value="ECO:0007669"/>
    <property type="project" value="UniProtKB-SubCell"/>
</dbReference>
<comment type="similarity">
    <text evidence="2 11">Belongs to the G-protein coupled receptor T2R family.</text>
</comment>
<evidence type="ECO:0000256" key="9">
    <source>
        <dbReference type="ARBA" id="ARBA00023170"/>
    </source>
</evidence>
<evidence type="ECO:0000256" key="4">
    <source>
        <dbReference type="ARBA" id="ARBA00022606"/>
    </source>
</evidence>
<feature type="transmembrane region" description="Helical" evidence="13">
    <location>
        <begin position="130"/>
        <end position="153"/>
    </location>
</feature>
<keyword evidence="8 12" id="KW-0472">Membrane</keyword>
<name>A0A6P7XCN2_9AMPH</name>
<evidence type="ECO:0000256" key="13">
    <source>
        <dbReference type="SAM" id="Phobius"/>
    </source>
</evidence>
<dbReference type="Gene3D" id="1.20.1070.10">
    <property type="entry name" value="Rhodopsin 7-helix transmembrane proteins"/>
    <property type="match status" value="1"/>
</dbReference>
<evidence type="ECO:0000256" key="2">
    <source>
        <dbReference type="ARBA" id="ARBA00007376"/>
    </source>
</evidence>
<dbReference type="InterPro" id="IPR007960">
    <property type="entry name" value="TAS2R"/>
</dbReference>
<evidence type="ECO:0000256" key="5">
    <source>
        <dbReference type="ARBA" id="ARBA00022692"/>
    </source>
</evidence>
<keyword evidence="7 12" id="KW-0297">G-protein coupled receptor</keyword>
<dbReference type="FunCoup" id="A0A6P7XCN2">
    <property type="interactions" value="260"/>
</dbReference>
<dbReference type="GeneID" id="115462016"/>
<dbReference type="Pfam" id="PF05296">
    <property type="entry name" value="TAS2R"/>
    <property type="match status" value="1"/>
</dbReference>
<keyword evidence="3 12" id="KW-0919">Taste</keyword>
<feature type="transmembrane region" description="Helical" evidence="13">
    <location>
        <begin position="209"/>
        <end position="233"/>
    </location>
</feature>
<dbReference type="Proteomes" id="UP000515156">
    <property type="component" value="Chromosome 2"/>
</dbReference>
<keyword evidence="5 12" id="KW-0812">Transmembrane</keyword>
<feature type="transmembrane region" description="Helical" evidence="13">
    <location>
        <begin position="6"/>
        <end position="34"/>
    </location>
</feature>
<accession>A0A6P7XCN2</accession>
<comment type="subcellular location">
    <subcellularLocation>
        <location evidence="1 12">Membrane</location>
        <topology evidence="1 12">Multi-pass membrane protein</topology>
    </subcellularLocation>
</comment>
<evidence type="ECO:0000256" key="12">
    <source>
        <dbReference type="RuleBase" id="RU004424"/>
    </source>
</evidence>